<dbReference type="SMART" id="SM00955">
    <property type="entry name" value="RNB"/>
    <property type="match status" value="1"/>
</dbReference>
<dbReference type="InterPro" id="IPR012340">
    <property type="entry name" value="NA-bd_OB-fold"/>
</dbReference>
<name>A0ABX6IIR9_9ACTN</name>
<dbReference type="PANTHER" id="PTHR23355">
    <property type="entry name" value="RIBONUCLEASE"/>
    <property type="match status" value="1"/>
</dbReference>
<dbReference type="InterPro" id="IPR050180">
    <property type="entry name" value="RNR_Ribonuclease"/>
</dbReference>
<dbReference type="Pfam" id="PF00773">
    <property type="entry name" value="RNB"/>
    <property type="match status" value="1"/>
</dbReference>
<dbReference type="Pfam" id="PF18614">
    <property type="entry name" value="RNase_II_C_S1"/>
    <property type="match status" value="1"/>
</dbReference>
<gene>
    <name evidence="2" type="ORF">GII31_13605</name>
</gene>
<evidence type="ECO:0000259" key="1">
    <source>
        <dbReference type="SMART" id="SM00955"/>
    </source>
</evidence>
<evidence type="ECO:0000313" key="2">
    <source>
        <dbReference type="EMBL" id="QHN35754.1"/>
    </source>
</evidence>
<sequence>MHRRFWAPDIDFDAIRTELGVVEDYGDDALAEARGAVDRHAGEREDRTDLPVVTIDPPTSMDLDQAVHIARDGDDFVIDYAIADVAALIEPEGALDAESRRRGTTVYFPDGSVPLHPRDLSEGAGSLLPEQIRPCVLWTIRVSAAGEPVQVRVRRATVRSVAKLTYAGVYADACAGRLHPSIAALPDFGELRARVALDRGAVDLNLPDQEVVRGDGGWSVQLAPRTPADGWNSQLSLLTGMCAGRIMADAGAGLLRTLPPGTPEAVGTLRATAAALGVPWPDGHSPGRFLAGLAADEPSTPALMNAATSLMRGADYLVLGRSADGVLIDAIRDEPVTDEDTRHAAIAGQYAHVTAPLRRLGDRFATEVCLSVTAGKPVPDWVDRALPSLPKALRSADSLNSAADRASVDLAESIVLEGLIGQRFSAVTIRAANGKRPAEVYIDTPAVIAPCDGEPEPGRRLDVELSAADPVRRQVRLRPVTNP</sequence>
<feature type="domain" description="RNB" evidence="1">
    <location>
        <begin position="44"/>
        <end position="375"/>
    </location>
</feature>
<organism evidence="2 3">
    <name type="scientific">Gordonia pseudamarae</name>
    <dbReference type="NCBI Taxonomy" id="2831662"/>
    <lineage>
        <taxon>Bacteria</taxon>
        <taxon>Bacillati</taxon>
        <taxon>Actinomycetota</taxon>
        <taxon>Actinomycetes</taxon>
        <taxon>Mycobacteriales</taxon>
        <taxon>Gordoniaceae</taxon>
        <taxon>Gordonia</taxon>
    </lineage>
</organism>
<keyword evidence="3" id="KW-1185">Reference proteome</keyword>
<accession>A0ABX6IIR9</accession>
<dbReference type="InterPro" id="IPR040596">
    <property type="entry name" value="RNase_II_C_S1"/>
</dbReference>
<dbReference type="SUPFAM" id="SSF50249">
    <property type="entry name" value="Nucleic acid-binding proteins"/>
    <property type="match status" value="1"/>
</dbReference>
<evidence type="ECO:0000313" key="3">
    <source>
        <dbReference type="Proteomes" id="UP001059836"/>
    </source>
</evidence>
<dbReference type="InterPro" id="IPR001900">
    <property type="entry name" value="RNase_II/R"/>
</dbReference>
<protein>
    <submittedName>
        <fullName evidence="2">RNB domain-containing ribonuclease</fullName>
    </submittedName>
</protein>
<dbReference type="EMBL" id="CP045809">
    <property type="protein sequence ID" value="QHN35754.1"/>
    <property type="molecule type" value="Genomic_DNA"/>
</dbReference>
<dbReference type="PANTHER" id="PTHR23355:SF9">
    <property type="entry name" value="DIS3-LIKE EXONUCLEASE 2"/>
    <property type="match status" value="1"/>
</dbReference>
<dbReference type="RefSeq" id="WP_213243883.1">
    <property type="nucleotide sequence ID" value="NZ_CP045806.1"/>
</dbReference>
<proteinExistence type="predicted"/>
<dbReference type="Proteomes" id="UP001059836">
    <property type="component" value="Chromosome"/>
</dbReference>
<reference evidence="2" key="1">
    <citation type="journal article" date="2021" name="Nat. Microbiol.">
        <title>Cocultivation of an ultrasmall environmental parasitic bacterium with lytic ability against bacteria associated with wastewater foams.</title>
        <authorList>
            <person name="Batinovic S."/>
            <person name="Rose J.J.A."/>
            <person name="Ratcliffe J."/>
            <person name="Seviour R.J."/>
            <person name="Petrovski S."/>
        </authorList>
    </citation>
    <scope>NUCLEOTIDE SEQUENCE</scope>
    <source>
        <strain evidence="2">CON9</strain>
    </source>
</reference>